<organism evidence="6 7">
    <name type="scientific">Nesterenkonia lutea</name>
    <dbReference type="NCBI Taxonomy" id="272919"/>
    <lineage>
        <taxon>Bacteria</taxon>
        <taxon>Bacillati</taxon>
        <taxon>Actinomycetota</taxon>
        <taxon>Actinomycetes</taxon>
        <taxon>Micrococcales</taxon>
        <taxon>Micrococcaceae</taxon>
        <taxon>Nesterenkonia</taxon>
    </lineage>
</organism>
<evidence type="ECO:0000256" key="1">
    <source>
        <dbReference type="ARBA" id="ARBA00001974"/>
    </source>
</evidence>
<dbReference type="Proteomes" id="UP000643525">
    <property type="component" value="Unassembled WGS sequence"/>
</dbReference>
<keyword evidence="2" id="KW-0285">Flavoprotein</keyword>
<keyword evidence="7" id="KW-1185">Reference proteome</keyword>
<protein>
    <submittedName>
        <fullName evidence="6">Sarcosine oxidase</fullName>
        <ecNumber evidence="6">1.5.3.1</ecNumber>
    </submittedName>
</protein>
<keyword evidence="4 6" id="KW-0560">Oxidoreductase</keyword>
<dbReference type="Pfam" id="PF01266">
    <property type="entry name" value="DAO"/>
    <property type="match status" value="1"/>
</dbReference>
<dbReference type="Gene3D" id="3.50.50.60">
    <property type="entry name" value="FAD/NAD(P)-binding domain"/>
    <property type="match status" value="1"/>
</dbReference>
<name>A0ABR9JGU7_9MICC</name>
<dbReference type="EC" id="1.5.3.1" evidence="6"/>
<evidence type="ECO:0000256" key="4">
    <source>
        <dbReference type="ARBA" id="ARBA00023002"/>
    </source>
</evidence>
<comment type="caution">
    <text evidence="6">The sequence shown here is derived from an EMBL/GenBank/DDBJ whole genome shotgun (WGS) entry which is preliminary data.</text>
</comment>
<evidence type="ECO:0000259" key="5">
    <source>
        <dbReference type="Pfam" id="PF01266"/>
    </source>
</evidence>
<keyword evidence="3" id="KW-0274">FAD</keyword>
<dbReference type="PANTHER" id="PTHR10961:SF7">
    <property type="entry name" value="FAD DEPENDENT OXIDOREDUCTASE DOMAIN-CONTAINING PROTEIN"/>
    <property type="match status" value="1"/>
</dbReference>
<proteinExistence type="predicted"/>
<evidence type="ECO:0000256" key="2">
    <source>
        <dbReference type="ARBA" id="ARBA00022630"/>
    </source>
</evidence>
<dbReference type="InterPro" id="IPR045170">
    <property type="entry name" value="MTOX"/>
</dbReference>
<evidence type="ECO:0000313" key="7">
    <source>
        <dbReference type="Proteomes" id="UP000643525"/>
    </source>
</evidence>
<dbReference type="SUPFAM" id="SSF54373">
    <property type="entry name" value="FAD-linked reductases, C-terminal domain"/>
    <property type="match status" value="1"/>
</dbReference>
<evidence type="ECO:0000313" key="6">
    <source>
        <dbReference type="EMBL" id="MBE1525142.1"/>
    </source>
</evidence>
<dbReference type="SUPFAM" id="SSF51905">
    <property type="entry name" value="FAD/NAD(P)-binding domain"/>
    <property type="match status" value="1"/>
</dbReference>
<dbReference type="GO" id="GO:0008115">
    <property type="term" value="F:sarcosine oxidase activity"/>
    <property type="evidence" value="ECO:0007669"/>
    <property type="project" value="UniProtKB-EC"/>
</dbReference>
<sequence length="389" mass="42042">MDFSRYAVIGAGLAGSAVAWKLASAGHEVTLLEQQDSPAGARGSSHGSARIFRYPYPDPHYVGLVKRSAGLWSELESQLDEQLIAPTGGVDFGARRSPALLSEILEKQGIENELLTAAQAEQRWPQLSFDSDVLWQPQAGVIDAERTVEGMVRLATEAGATVNLSWEVSSVARSARGYRISSVSGQQVDAERVVVAAGGWLPSLLAALELPESFRRALPEFQVRQEQAYHFPYRDPTLAWPVLVHKTDAIQTYGLPGGRDADFRGHKIAEFNGGRILHSAADQDGVVDAANRERVVEYVERHLPGVVPEPYAETTCIFTNTPTEDFVFDRCENITVVSPCSGHGAKFAPLIGELAAAAAAAETDDAGRALLPERFLTPWTSTPGEDPAP</sequence>
<dbReference type="InterPro" id="IPR036188">
    <property type="entry name" value="FAD/NAD-bd_sf"/>
</dbReference>
<feature type="domain" description="FAD dependent oxidoreductase" evidence="5">
    <location>
        <begin position="6"/>
        <end position="357"/>
    </location>
</feature>
<accession>A0ABR9JGU7</accession>
<dbReference type="InterPro" id="IPR006076">
    <property type="entry name" value="FAD-dep_OxRdtase"/>
</dbReference>
<comment type="cofactor">
    <cofactor evidence="1">
        <name>FAD</name>
        <dbReference type="ChEBI" id="CHEBI:57692"/>
    </cofactor>
</comment>
<evidence type="ECO:0000256" key="3">
    <source>
        <dbReference type="ARBA" id="ARBA00022827"/>
    </source>
</evidence>
<dbReference type="RefSeq" id="WP_192596049.1">
    <property type="nucleotide sequence ID" value="NZ_BAAALJ010000013.1"/>
</dbReference>
<dbReference type="PANTHER" id="PTHR10961">
    <property type="entry name" value="PEROXISOMAL SARCOSINE OXIDASE"/>
    <property type="match status" value="1"/>
</dbReference>
<reference evidence="6 7" key="1">
    <citation type="submission" date="2020-10" db="EMBL/GenBank/DDBJ databases">
        <title>Sequencing the genomes of 1000 actinobacteria strains.</title>
        <authorList>
            <person name="Klenk H.-P."/>
        </authorList>
    </citation>
    <scope>NUCLEOTIDE SEQUENCE [LARGE SCALE GENOMIC DNA]</scope>
    <source>
        <strain evidence="6 7">DSM 15666</strain>
    </source>
</reference>
<dbReference type="EMBL" id="JADBED010000001">
    <property type="protein sequence ID" value="MBE1525142.1"/>
    <property type="molecule type" value="Genomic_DNA"/>
</dbReference>
<dbReference type="Gene3D" id="3.30.9.10">
    <property type="entry name" value="D-Amino Acid Oxidase, subunit A, domain 2"/>
    <property type="match status" value="1"/>
</dbReference>
<gene>
    <name evidence="6" type="ORF">H4W27_002260</name>
</gene>